<dbReference type="OMA" id="YDYCKEL"/>
<proteinExistence type="predicted"/>
<accession>V4B0L3</accession>
<dbReference type="Proteomes" id="UP000030746">
    <property type="component" value="Unassembled WGS sequence"/>
</dbReference>
<organism evidence="1 2">
    <name type="scientific">Lottia gigantea</name>
    <name type="common">Giant owl limpet</name>
    <dbReference type="NCBI Taxonomy" id="225164"/>
    <lineage>
        <taxon>Eukaryota</taxon>
        <taxon>Metazoa</taxon>
        <taxon>Spiralia</taxon>
        <taxon>Lophotrochozoa</taxon>
        <taxon>Mollusca</taxon>
        <taxon>Gastropoda</taxon>
        <taxon>Patellogastropoda</taxon>
        <taxon>Lottioidea</taxon>
        <taxon>Lottiidae</taxon>
        <taxon>Lottia</taxon>
    </lineage>
</organism>
<dbReference type="OrthoDB" id="6154445at2759"/>
<sequence length="183" mass="20962">MTDESTESIGSTLKLVLNQLQELKEDRSNILLDFETKIDEKLNAFQNEVQGNSLAVYSEVKKLKLDTEHKWSKIGNKVQYTFNSEVSDSLTQTLWALQHSKTDYAKECLNETIEKLKQRNKLIKLTDTSEGGWETVRQYSANPIASDSDDESKIKKAVFRALQVVKRKNQKKQKLALNSKCAF</sequence>
<evidence type="ECO:0000313" key="2">
    <source>
        <dbReference type="Proteomes" id="UP000030746"/>
    </source>
</evidence>
<dbReference type="KEGG" id="lgi:LOTGIDRAFT_171215"/>
<dbReference type="AlphaFoldDB" id="V4B0L3"/>
<protein>
    <submittedName>
        <fullName evidence="1">Uncharacterized protein</fullName>
    </submittedName>
</protein>
<dbReference type="EMBL" id="KB199929">
    <property type="protein sequence ID" value="ESP03683.1"/>
    <property type="molecule type" value="Genomic_DNA"/>
</dbReference>
<gene>
    <name evidence="1" type="ORF">LOTGIDRAFT_171215</name>
</gene>
<dbReference type="RefSeq" id="XP_009045657.1">
    <property type="nucleotide sequence ID" value="XM_009047409.1"/>
</dbReference>
<name>V4B0L3_LOTGI</name>
<dbReference type="GeneID" id="20241689"/>
<reference evidence="1 2" key="1">
    <citation type="journal article" date="2013" name="Nature">
        <title>Insights into bilaterian evolution from three spiralian genomes.</title>
        <authorList>
            <person name="Simakov O."/>
            <person name="Marletaz F."/>
            <person name="Cho S.J."/>
            <person name="Edsinger-Gonzales E."/>
            <person name="Havlak P."/>
            <person name="Hellsten U."/>
            <person name="Kuo D.H."/>
            <person name="Larsson T."/>
            <person name="Lv J."/>
            <person name="Arendt D."/>
            <person name="Savage R."/>
            <person name="Osoegawa K."/>
            <person name="de Jong P."/>
            <person name="Grimwood J."/>
            <person name="Chapman J.A."/>
            <person name="Shapiro H."/>
            <person name="Aerts A."/>
            <person name="Otillar R.P."/>
            <person name="Terry A.Y."/>
            <person name="Boore J.L."/>
            <person name="Grigoriev I.V."/>
            <person name="Lindberg D.R."/>
            <person name="Seaver E.C."/>
            <person name="Weisblat D.A."/>
            <person name="Putnam N.H."/>
            <person name="Rokhsar D.S."/>
        </authorList>
    </citation>
    <scope>NUCLEOTIDE SEQUENCE [LARGE SCALE GENOMIC DNA]</scope>
</reference>
<keyword evidence="2" id="KW-1185">Reference proteome</keyword>
<dbReference type="HOGENOM" id="CLU_1476756_0_0_1"/>
<evidence type="ECO:0000313" key="1">
    <source>
        <dbReference type="EMBL" id="ESP03683.1"/>
    </source>
</evidence>
<dbReference type="CTD" id="20241689"/>